<dbReference type="KEGG" id="vg:1486616"/>
<feature type="region of interest" description="Disordered" evidence="1">
    <location>
        <begin position="50"/>
        <end position="133"/>
    </location>
</feature>
<organismHost>
    <name type="scientific">Vertebrata</name>
    <name type="common">vertebrates</name>
    <dbReference type="NCBI Taxonomy" id="7742"/>
</organismHost>
<organism evidence="3 5">
    <name type="scientific">Fowlpox virus</name>
    <name type="common">FPV</name>
    <dbReference type="NCBI Taxonomy" id="10261"/>
    <lineage>
        <taxon>Viruses</taxon>
        <taxon>Varidnaviria</taxon>
        <taxon>Bamfordvirae</taxon>
        <taxon>Nucleocytoviricota</taxon>
        <taxon>Pokkesviricetes</taxon>
        <taxon>Chitovirales</taxon>
        <taxon>Poxviridae</taxon>
        <taxon>Chordopoxvirinae</taxon>
        <taxon>Avipoxvirus</taxon>
        <taxon>Avipoxvirus fowlpox</taxon>
    </lineage>
</organism>
<reference evidence="3 5" key="1">
    <citation type="journal article" date="2004" name="J. Gen. Virol.">
        <title>Comparison of the genome sequence of FP9, an attenuated, tissue culture-adapted European fowlpox virus, with those of virulent American and European viruses.</title>
        <authorList>
            <person name="Skinner M.A."/>
            <person name="Laidlaw S.M."/>
        </authorList>
    </citation>
    <scope>NUCLEOTIDE SEQUENCE [LARGE SCALE GENOMIC DNA]</scope>
    <source>
        <strain evidence="3">HP1-438 Munich</strain>
    </source>
</reference>
<dbReference type="Proteomes" id="UP000515929">
    <property type="component" value="Segment"/>
</dbReference>
<dbReference type="EMBL" id="AJ581527">
    <property type="protein sequence ID" value="CAE52612.1"/>
    <property type="molecule type" value="Genomic_DNA"/>
</dbReference>
<evidence type="ECO:0000313" key="4">
    <source>
        <dbReference type="EMBL" id="QRM13605.1"/>
    </source>
</evidence>
<dbReference type="EMBL" id="MW142017">
    <property type="protein sequence ID" value="QRM13605.1"/>
    <property type="molecule type" value="Genomic_DNA"/>
</dbReference>
<reference evidence="2 6" key="2">
    <citation type="submission" date="2016-05" db="EMBL/GenBank/DDBJ databases">
        <title>The analysis of a fowlpox virus genome sequence.</title>
        <authorList>
            <person name="Zhao Y."/>
            <person name="Liu S."/>
        </authorList>
    </citation>
    <scope>NUCLEOTIDE SEQUENCE [LARGE SCALE GENOMIC DNA]</scope>
    <source>
        <strain evidence="2 6">NX10</strain>
    </source>
</reference>
<evidence type="ECO:0000313" key="5">
    <source>
        <dbReference type="Proteomes" id="UP000150838"/>
    </source>
</evidence>
<evidence type="ECO:0000313" key="3">
    <source>
        <dbReference type="EMBL" id="CAE52612.1"/>
    </source>
</evidence>
<sequence length="133" mass="14804">MEKKLIQEYEKLKGQEAKDVFTRQLLICHEDMRGRMDNMTKLISDVFRTLAGGSSKAPTEKSDIDTMPPSNDAGSEPQPQPSESKPPEQPSPEPEKDSSSKPSDQPTPEPEKGSSSKPRTDIFSGLRNKEINF</sequence>
<protein>
    <submittedName>
        <fullName evidence="3">Uncharacterized protein fp9.068</fullName>
    </submittedName>
</protein>
<dbReference type="Proteomes" id="UP000150838">
    <property type="component" value="Segment"/>
</dbReference>
<evidence type="ECO:0000313" key="6">
    <source>
        <dbReference type="Proteomes" id="UP000515929"/>
    </source>
</evidence>
<feature type="compositionally biased region" description="Basic and acidic residues" evidence="1">
    <location>
        <begin position="109"/>
        <end position="120"/>
    </location>
</feature>
<evidence type="ECO:0000313" key="2">
    <source>
        <dbReference type="EMBL" id="ART91502.1"/>
    </source>
</evidence>
<dbReference type="EMBL" id="KX196452">
    <property type="protein sequence ID" value="ART91502.1"/>
    <property type="molecule type" value="Genomic_DNA"/>
</dbReference>
<dbReference type="OrthoDB" id="39879at10239"/>
<name>A0A3G2VTW3_FOWPV</name>
<evidence type="ECO:0000256" key="1">
    <source>
        <dbReference type="SAM" id="MobiDB-lite"/>
    </source>
</evidence>
<proteinExistence type="predicted"/>
<dbReference type="Proteomes" id="UP000627101">
    <property type="component" value="Segment"/>
</dbReference>
<dbReference type="RefSeq" id="NP_039031.1">
    <property type="nucleotide sequence ID" value="NC_002188.1"/>
</dbReference>
<gene>
    <name evidence="3" type="primary">fp9.068</name>
    <name evidence="2" type="synonym">ORF068</name>
</gene>
<reference evidence="4" key="3">
    <citation type="journal article" date="2021" name="Arch. Virol.">
        <title>Characterisation of an Australian fowlpox virus carrying a near-full-length provirus of reticuloendotheliosis virus.</title>
        <authorList>
            <person name="Sarker S."/>
            <person name="Athukorala A."/>
            <person name="Bowden T.R."/>
            <person name="Boyle D.B."/>
        </authorList>
    </citation>
    <scope>NUCLEOTIDE SEQUENCE</scope>
    <source>
        <strain evidence="4">FWPV-S</strain>
    </source>
</reference>
<accession>Q70H84</accession>
<accession>A0A3G2VTW3</accession>